<evidence type="ECO:0000256" key="2">
    <source>
        <dbReference type="ARBA" id="ARBA00022737"/>
    </source>
</evidence>
<evidence type="ECO:0000256" key="6">
    <source>
        <dbReference type="ARBA" id="ARBA00023242"/>
    </source>
</evidence>
<evidence type="ECO:0000256" key="3">
    <source>
        <dbReference type="ARBA" id="ARBA00023015"/>
    </source>
</evidence>
<name>A0A222UBG8_GINBI</name>
<dbReference type="FunFam" id="1.10.10.60:FF:000394">
    <property type="entry name" value="MYB transcription factor"/>
    <property type="match status" value="1"/>
</dbReference>
<evidence type="ECO:0000313" key="9">
    <source>
        <dbReference type="EMBL" id="ASR18098.1"/>
    </source>
</evidence>
<evidence type="ECO:0000256" key="4">
    <source>
        <dbReference type="ARBA" id="ARBA00023125"/>
    </source>
</evidence>
<dbReference type="InterPro" id="IPR015495">
    <property type="entry name" value="Myb_TF_plants"/>
</dbReference>
<dbReference type="SMART" id="SM00717">
    <property type="entry name" value="SANT"/>
    <property type="match status" value="2"/>
</dbReference>
<dbReference type="SMR" id="A0A222UBG8"/>
<dbReference type="GO" id="GO:0000976">
    <property type="term" value="F:transcription cis-regulatory region binding"/>
    <property type="evidence" value="ECO:0007669"/>
    <property type="project" value="UniProtKB-ARBA"/>
</dbReference>
<dbReference type="SUPFAM" id="SSF46689">
    <property type="entry name" value="Homeodomain-like"/>
    <property type="match status" value="1"/>
</dbReference>
<dbReference type="EMBL" id="KY703724">
    <property type="protein sequence ID" value="ASR18098.1"/>
    <property type="molecule type" value="mRNA"/>
</dbReference>
<keyword evidence="3" id="KW-0805">Transcription regulation</keyword>
<dbReference type="GO" id="GO:0046394">
    <property type="term" value="P:carboxylic acid biosynthetic process"/>
    <property type="evidence" value="ECO:0007669"/>
    <property type="project" value="UniProtKB-ARBA"/>
</dbReference>
<accession>A0A222UBG8</accession>
<dbReference type="InterPro" id="IPR009057">
    <property type="entry name" value="Homeodomain-like_sf"/>
</dbReference>
<sequence>MGRQPCCDKVGLKKGPWTAEEDRKLVDFIIKNGHCCWRTVPKLAGLLRCGKSCRLRWTNYLRPDLKRGVVSETEEKLIIDLHSYLGNRWAKIAAHLPGRTDNEIKNYWNTHIKKKLKRMGIDPLTHQPIADAQPAQQSQVPLITVEVPEDAGDVETQPIPITALAMVAPAEEPRRVPPGFEPPTFNKDPHCIKVMKQKVSDRAMSSGSTNQSEVTYILEDDKSTDSCAQGIPSRLGFNTLSMFGEDVKASDPETSCKMPEKQLVLEYNEKLDAGQSWDSVAGNNNPMLLEHQETAQLMLQTEENLWEFADLVGCFNKGNPNGEDGMDCANVVAMEPQGLKWAVSHEPTMDMLVTGSIFTPGEGNNAPLWLQPADPLPAPWEGANASSNQAFYPALRRLAASLDSI</sequence>
<gene>
    <name evidence="9" type="primary">R2R3MYB13</name>
</gene>
<feature type="domain" description="HTH myb-type" evidence="8">
    <location>
        <begin position="9"/>
        <end position="61"/>
    </location>
</feature>
<evidence type="ECO:0000259" key="7">
    <source>
        <dbReference type="PROSITE" id="PS50090"/>
    </source>
</evidence>
<dbReference type="InterPro" id="IPR017930">
    <property type="entry name" value="Myb_dom"/>
</dbReference>
<feature type="domain" description="Myb-like" evidence="7">
    <location>
        <begin position="62"/>
        <end position="112"/>
    </location>
</feature>
<evidence type="ECO:0000259" key="8">
    <source>
        <dbReference type="PROSITE" id="PS51294"/>
    </source>
</evidence>
<reference evidence="9" key="1">
    <citation type="journal article" date="2017" name="Physiol. Mol. Biol. Plants">
        <title>Identification and expression analysis under abiotic stress of the R2R3-MYB genes in Ginkgo biloba L.</title>
        <authorList>
            <person name="Liu X."/>
            <person name="Yu W."/>
            <person name="Zhang X."/>
            <person name="Wang G."/>
            <person name="Cao F."/>
            <person name="Cheng H."/>
        </authorList>
    </citation>
    <scope>NUCLEOTIDE SEQUENCE</scope>
</reference>
<protein>
    <submittedName>
        <fullName evidence="9">R2R3MYB13</fullName>
    </submittedName>
</protein>
<proteinExistence type="evidence at transcript level"/>
<dbReference type="FunFam" id="1.10.10.60:FF:000069">
    <property type="entry name" value="MYB transcription factor"/>
    <property type="match status" value="1"/>
</dbReference>
<dbReference type="GO" id="GO:0005634">
    <property type="term" value="C:nucleus"/>
    <property type="evidence" value="ECO:0007669"/>
    <property type="project" value="UniProtKB-SubCell"/>
</dbReference>
<comment type="subcellular location">
    <subcellularLocation>
        <location evidence="1">Nucleus</location>
    </subcellularLocation>
</comment>
<dbReference type="Pfam" id="PF00249">
    <property type="entry name" value="Myb_DNA-binding"/>
    <property type="match status" value="2"/>
</dbReference>
<dbReference type="Gene3D" id="1.10.10.60">
    <property type="entry name" value="Homeodomain-like"/>
    <property type="match status" value="2"/>
</dbReference>
<dbReference type="GO" id="GO:0006355">
    <property type="term" value="P:regulation of DNA-templated transcription"/>
    <property type="evidence" value="ECO:0007669"/>
    <property type="project" value="UniProtKB-ARBA"/>
</dbReference>
<organism evidence="9">
    <name type="scientific">Ginkgo biloba</name>
    <name type="common">Ginkgo</name>
    <name type="synonym">Maidenhair tree</name>
    <dbReference type="NCBI Taxonomy" id="3311"/>
    <lineage>
        <taxon>Eukaryota</taxon>
        <taxon>Viridiplantae</taxon>
        <taxon>Streptophyta</taxon>
        <taxon>Embryophyta</taxon>
        <taxon>Tracheophyta</taxon>
        <taxon>Spermatophyta</taxon>
        <taxon>Ginkgoidae</taxon>
        <taxon>Ginkgoales</taxon>
        <taxon>Ginkgoaceae</taxon>
        <taxon>Ginkgo</taxon>
    </lineage>
</organism>
<dbReference type="PANTHER" id="PTHR47994">
    <property type="entry name" value="F14D16.11-RELATED"/>
    <property type="match status" value="1"/>
</dbReference>
<keyword evidence="2" id="KW-0677">Repeat</keyword>
<feature type="domain" description="HTH myb-type" evidence="8">
    <location>
        <begin position="62"/>
        <end position="116"/>
    </location>
</feature>
<keyword evidence="4" id="KW-0238">DNA-binding</keyword>
<dbReference type="PROSITE" id="PS50090">
    <property type="entry name" value="MYB_LIKE"/>
    <property type="match status" value="2"/>
</dbReference>
<keyword evidence="6" id="KW-0539">Nucleus</keyword>
<dbReference type="CDD" id="cd00167">
    <property type="entry name" value="SANT"/>
    <property type="match status" value="2"/>
</dbReference>
<dbReference type="PANTHER" id="PTHR47994:SF5">
    <property type="entry name" value="F14D16.11-RELATED"/>
    <property type="match status" value="1"/>
</dbReference>
<dbReference type="InterPro" id="IPR001005">
    <property type="entry name" value="SANT/Myb"/>
</dbReference>
<keyword evidence="5" id="KW-0804">Transcription</keyword>
<feature type="domain" description="Myb-like" evidence="7">
    <location>
        <begin position="9"/>
        <end position="61"/>
    </location>
</feature>
<evidence type="ECO:0000256" key="1">
    <source>
        <dbReference type="ARBA" id="ARBA00004123"/>
    </source>
</evidence>
<dbReference type="AlphaFoldDB" id="A0A222UBG8"/>
<dbReference type="PROSITE" id="PS51294">
    <property type="entry name" value="HTH_MYB"/>
    <property type="match status" value="2"/>
</dbReference>
<evidence type="ECO:0000256" key="5">
    <source>
        <dbReference type="ARBA" id="ARBA00023163"/>
    </source>
</evidence>